<keyword evidence="4" id="KW-1185">Reference proteome</keyword>
<evidence type="ECO:0000259" key="2">
    <source>
        <dbReference type="PROSITE" id="PS51930"/>
    </source>
</evidence>
<evidence type="ECO:0000313" key="3">
    <source>
        <dbReference type="EMBL" id="MBV7271320.1"/>
    </source>
</evidence>
<feature type="domain" description="BMC" evidence="2">
    <location>
        <begin position="4"/>
        <end position="86"/>
    </location>
</feature>
<comment type="caution">
    <text evidence="3">The sequence shown here is derived from an EMBL/GenBank/DDBJ whole genome shotgun (WGS) entry which is preliminary data.</text>
</comment>
<evidence type="ECO:0000313" key="4">
    <source>
        <dbReference type="Proteomes" id="UP000694308"/>
    </source>
</evidence>
<sequence length="182" mass="18940">MLRAIGLVELTSIAKGIEAADAMVKTADVDILVSTPVCPGKYFVLVHGDVSAVESSIRAGVRVGKEYVIDEFILPNVHPSVYPAITSTVEITEINALGVMEAFSIASMIIAADSALKAADVEAIELRLGTGIGGKSFFTMTGDVAAVNAAVEAGAQNVIEKGLLVEKVVIPSPSKKLMKSLL</sequence>
<dbReference type="InterPro" id="IPR050575">
    <property type="entry name" value="BMC_shell"/>
</dbReference>
<dbReference type="RefSeq" id="WP_218318358.1">
    <property type="nucleotide sequence ID" value="NZ_JAEEGC010000001.1"/>
</dbReference>
<dbReference type="CDD" id="cd07054">
    <property type="entry name" value="BMC_PduT_repeat2"/>
    <property type="match status" value="1"/>
</dbReference>
<protein>
    <submittedName>
        <fullName evidence="3">BMC domain-containing protein</fullName>
    </submittedName>
</protein>
<accession>A0A949TFP4</accession>
<gene>
    <name evidence="3" type="ORF">I6U48_00095</name>
</gene>
<dbReference type="CDD" id="cd07053">
    <property type="entry name" value="BMC_PduT_repeat1"/>
    <property type="match status" value="1"/>
</dbReference>
<evidence type="ECO:0000256" key="1">
    <source>
        <dbReference type="PROSITE-ProRule" id="PRU01278"/>
    </source>
</evidence>
<organism evidence="3 4">
    <name type="scientific">Clostridium thailandense</name>
    <dbReference type="NCBI Taxonomy" id="2794346"/>
    <lineage>
        <taxon>Bacteria</taxon>
        <taxon>Bacillati</taxon>
        <taxon>Bacillota</taxon>
        <taxon>Clostridia</taxon>
        <taxon>Eubacteriales</taxon>
        <taxon>Clostridiaceae</taxon>
        <taxon>Clostridium</taxon>
    </lineage>
</organism>
<comment type="similarity">
    <text evidence="1">Belongs to the bacterial microcompartments protein family.</text>
</comment>
<dbReference type="Pfam" id="PF00936">
    <property type="entry name" value="BMC"/>
    <property type="match status" value="2"/>
</dbReference>
<proteinExistence type="inferred from homology"/>
<dbReference type="Proteomes" id="UP000694308">
    <property type="component" value="Unassembled WGS sequence"/>
</dbReference>
<name>A0A949TFP4_9CLOT</name>
<dbReference type="EMBL" id="JAEEGC010000001">
    <property type="protein sequence ID" value="MBV7271320.1"/>
    <property type="molecule type" value="Genomic_DNA"/>
</dbReference>
<dbReference type="InterPro" id="IPR044872">
    <property type="entry name" value="CcmK/CsoS1_BMC"/>
</dbReference>
<feature type="domain" description="BMC" evidence="2">
    <location>
        <begin position="96"/>
        <end position="182"/>
    </location>
</feature>
<dbReference type="PANTHER" id="PTHR33941">
    <property type="entry name" value="PROPANEDIOL UTILIZATION PROTEIN PDUA"/>
    <property type="match status" value="1"/>
</dbReference>
<reference evidence="3" key="1">
    <citation type="submission" date="2020-12" db="EMBL/GenBank/DDBJ databases">
        <title>Clostridium thailandense sp. nov., a novel acetogenic bacterium isolated from peat land soil in Thailand.</title>
        <authorList>
            <person name="Chaikitkaew S."/>
            <person name="Birkeland N.K."/>
        </authorList>
    </citation>
    <scope>NUCLEOTIDE SEQUENCE</scope>
    <source>
        <strain evidence="3">PL3</strain>
    </source>
</reference>
<dbReference type="PANTHER" id="PTHR33941:SF11">
    <property type="entry name" value="BACTERIAL MICROCOMPARTMENT SHELL PROTEIN PDUJ"/>
    <property type="match status" value="1"/>
</dbReference>
<dbReference type="SMART" id="SM00877">
    <property type="entry name" value="BMC"/>
    <property type="match status" value="2"/>
</dbReference>
<dbReference type="InterPro" id="IPR000249">
    <property type="entry name" value="BMC_dom"/>
</dbReference>
<dbReference type="PROSITE" id="PS51930">
    <property type="entry name" value="BMC_2"/>
    <property type="match status" value="2"/>
</dbReference>
<dbReference type="GO" id="GO:0031469">
    <property type="term" value="C:bacterial microcompartment"/>
    <property type="evidence" value="ECO:0007669"/>
    <property type="project" value="UniProtKB-UniRule"/>
</dbReference>
<dbReference type="PIRSF" id="PIRSF034834">
    <property type="entry name" value="PduT"/>
    <property type="match status" value="1"/>
</dbReference>
<dbReference type="AlphaFoldDB" id="A0A949TFP4"/>
<dbReference type="InterPro" id="IPR011238">
    <property type="entry name" value="Micro_shell_prot_PduT"/>
</dbReference>